<comment type="caution">
    <text evidence="2">The sequence shown here is derived from an EMBL/GenBank/DDBJ whole genome shotgun (WGS) entry which is preliminary data.</text>
</comment>
<keyword evidence="3" id="KW-1185">Reference proteome</keyword>
<feature type="compositionally biased region" description="Basic residues" evidence="1">
    <location>
        <begin position="97"/>
        <end position="108"/>
    </location>
</feature>
<organism evidence="2 3">
    <name type="scientific">Mytilus galloprovincialis</name>
    <name type="common">Mediterranean mussel</name>
    <dbReference type="NCBI Taxonomy" id="29158"/>
    <lineage>
        <taxon>Eukaryota</taxon>
        <taxon>Metazoa</taxon>
        <taxon>Spiralia</taxon>
        <taxon>Lophotrochozoa</taxon>
        <taxon>Mollusca</taxon>
        <taxon>Bivalvia</taxon>
        <taxon>Autobranchia</taxon>
        <taxon>Pteriomorphia</taxon>
        <taxon>Mytilida</taxon>
        <taxon>Mytiloidea</taxon>
        <taxon>Mytilidae</taxon>
        <taxon>Mytilinae</taxon>
        <taxon>Mytilus</taxon>
    </lineage>
</organism>
<reference evidence="2" key="1">
    <citation type="submission" date="2018-11" db="EMBL/GenBank/DDBJ databases">
        <authorList>
            <person name="Alioto T."/>
            <person name="Alioto T."/>
        </authorList>
    </citation>
    <scope>NUCLEOTIDE SEQUENCE</scope>
</reference>
<accession>A0A8B6CX23</accession>
<gene>
    <name evidence="2" type="ORF">MGAL_10B054905</name>
</gene>
<dbReference type="EMBL" id="UYJE01002572">
    <property type="protein sequence ID" value="VDI11960.1"/>
    <property type="molecule type" value="Genomic_DNA"/>
</dbReference>
<evidence type="ECO:0000256" key="1">
    <source>
        <dbReference type="SAM" id="MobiDB-lite"/>
    </source>
</evidence>
<dbReference type="Proteomes" id="UP000596742">
    <property type="component" value="Unassembled WGS sequence"/>
</dbReference>
<dbReference type="AlphaFoldDB" id="A0A8B6CX23"/>
<name>A0A8B6CX23_MYTGA</name>
<sequence length="116" mass="13870">MISRQYGSRHLEYLQLFEKEQLSNYLRKKKAAAKCSTEISNLSMQKRIDELYELIKEDFLDEDRATLVREISKAVFESLHRPNTAGPTDKEEEDKREKKHRKKKKKKAKDKDHEDM</sequence>
<evidence type="ECO:0000313" key="2">
    <source>
        <dbReference type="EMBL" id="VDI11960.1"/>
    </source>
</evidence>
<proteinExistence type="predicted"/>
<protein>
    <submittedName>
        <fullName evidence="2">Uncharacterized protein</fullName>
    </submittedName>
</protein>
<evidence type="ECO:0000313" key="3">
    <source>
        <dbReference type="Proteomes" id="UP000596742"/>
    </source>
</evidence>
<dbReference type="OrthoDB" id="10071190at2759"/>
<feature type="region of interest" description="Disordered" evidence="1">
    <location>
        <begin position="76"/>
        <end position="116"/>
    </location>
</feature>